<sequence>MNYITQINAFYSWLIEHPLPAASQALWHRLMAYCNQFGWKREFSIANSRLMGELGLAKTSFERARDLLAERGLIVYRKGRGSACGSYTMLPFVSQTEPDFDTQTGRNPGTMRAQTGPDTGTLDKQDQTKQEKTISVSPGQKNYAEHVRLTAQEYGALVESYGEQDTARLIELLDNYKGASGKNYCNDYRAILSWCVSCLAREKARRPHRRRPRSPEGEHSFDMDQLERMAFEITYGREEERE</sequence>
<dbReference type="EMBL" id="JACRSP010000005">
    <property type="protein sequence ID" value="MBC8537051.1"/>
    <property type="molecule type" value="Genomic_DNA"/>
</dbReference>
<evidence type="ECO:0000256" key="1">
    <source>
        <dbReference type="SAM" id="MobiDB-lite"/>
    </source>
</evidence>
<comment type="caution">
    <text evidence="2">The sequence shown here is derived from an EMBL/GenBank/DDBJ whole genome shotgun (WGS) entry which is preliminary data.</text>
</comment>
<reference evidence="2" key="1">
    <citation type="submission" date="2020-08" db="EMBL/GenBank/DDBJ databases">
        <title>Genome public.</title>
        <authorList>
            <person name="Liu C."/>
            <person name="Sun Q."/>
        </authorList>
    </citation>
    <scope>NUCLEOTIDE SEQUENCE</scope>
    <source>
        <strain evidence="2">BX7</strain>
    </source>
</reference>
<organism evidence="2 3">
    <name type="scientific">Feifania hominis</name>
    <dbReference type="NCBI Taxonomy" id="2763660"/>
    <lineage>
        <taxon>Bacteria</taxon>
        <taxon>Bacillati</taxon>
        <taxon>Bacillota</taxon>
        <taxon>Clostridia</taxon>
        <taxon>Eubacteriales</taxon>
        <taxon>Feifaniaceae</taxon>
        <taxon>Feifania</taxon>
    </lineage>
</organism>
<dbReference type="AlphaFoldDB" id="A0A926HVW2"/>
<dbReference type="Proteomes" id="UP000620366">
    <property type="component" value="Unassembled WGS sequence"/>
</dbReference>
<proteinExistence type="predicted"/>
<protein>
    <recommendedName>
        <fullName evidence="4">Helix-turn-helix domain-containing protein</fullName>
    </recommendedName>
</protein>
<evidence type="ECO:0000313" key="2">
    <source>
        <dbReference type="EMBL" id="MBC8537051.1"/>
    </source>
</evidence>
<evidence type="ECO:0000313" key="3">
    <source>
        <dbReference type="Proteomes" id="UP000620366"/>
    </source>
</evidence>
<feature type="compositionally biased region" description="Polar residues" evidence="1">
    <location>
        <begin position="98"/>
        <end position="118"/>
    </location>
</feature>
<feature type="compositionally biased region" description="Basic and acidic residues" evidence="1">
    <location>
        <begin position="213"/>
        <end position="226"/>
    </location>
</feature>
<keyword evidence="3" id="KW-1185">Reference proteome</keyword>
<gene>
    <name evidence="2" type="ORF">H8695_10170</name>
</gene>
<feature type="region of interest" description="Disordered" evidence="1">
    <location>
        <begin position="98"/>
        <end position="137"/>
    </location>
</feature>
<dbReference type="RefSeq" id="WP_249301265.1">
    <property type="nucleotide sequence ID" value="NZ_JACRSP010000005.1"/>
</dbReference>
<accession>A0A926HVW2</accession>
<feature type="compositionally biased region" description="Basic and acidic residues" evidence="1">
    <location>
        <begin position="121"/>
        <end position="132"/>
    </location>
</feature>
<evidence type="ECO:0008006" key="4">
    <source>
        <dbReference type="Google" id="ProtNLM"/>
    </source>
</evidence>
<name>A0A926HVW2_9FIRM</name>
<feature type="region of interest" description="Disordered" evidence="1">
    <location>
        <begin position="205"/>
        <end position="226"/>
    </location>
</feature>